<keyword evidence="3" id="KW-1133">Transmembrane helix</keyword>
<dbReference type="SUPFAM" id="SSF160544">
    <property type="entry name" value="EscU C-terminal domain-like"/>
    <property type="match status" value="1"/>
</dbReference>
<proteinExistence type="inferred from homology"/>
<dbReference type="InterPro" id="IPR029025">
    <property type="entry name" value="T3SS_substrate_exporter_C"/>
</dbReference>
<dbReference type="PRINTS" id="PR00950">
    <property type="entry name" value="TYPE3IMSPROT"/>
</dbReference>
<keyword evidence="4" id="KW-0282">Flagellum</keyword>
<reference evidence="4 5" key="1">
    <citation type="submission" date="2019-01" db="EMBL/GenBank/DDBJ databases">
        <authorList>
            <person name="Chen W.-M."/>
        </authorList>
    </citation>
    <scope>NUCLEOTIDE SEQUENCE [LARGE SCALE GENOMIC DNA]</scope>
    <source>
        <strain evidence="4 5">FSY-9</strain>
    </source>
</reference>
<sequence>MAEETSGEKTFAPTEKRLKDASKNGDLLRSKDLGVAATMLIGAAFLQLAGPWMFEGMAETMRSGMHWDRAALDSFEPGRIGLRITMRLAPPVLLLGMLVIAFTIITQLGPAGNGRFQFGNLAPKGSRINPMSGLARMFGPNGWIEVAKGTLKVLLLGTIAYSWGSSRVDQMLQLNAVGLSGQLQFAWGALTNLFYQLAGGLVVIALIDFPVQWVRRMRRLRMSLQEVKDENKEQEGSPEARGHRRQRQRQIAMGAIAGAMKKAQFVVTNPTHFAVALAWDPQIAMAPVVLAKGRGEKALAIRELAAEYDLPCLSFPGLARALYYTTRERQMIREELYGAVAGVLAFVMALKRGEARPVPIMDLPVEMRFDGDGRPDPEDQYRPEIPA</sequence>
<evidence type="ECO:0000256" key="2">
    <source>
        <dbReference type="SAM" id="MobiDB-lite"/>
    </source>
</evidence>
<feature type="transmembrane region" description="Helical" evidence="3">
    <location>
        <begin position="193"/>
        <end position="214"/>
    </location>
</feature>
<protein>
    <submittedName>
        <fullName evidence="4">Flagellar type III secretion system protein FlhB</fullName>
    </submittedName>
</protein>
<dbReference type="PANTHER" id="PTHR30531">
    <property type="entry name" value="FLAGELLAR BIOSYNTHETIC PROTEIN FLHB"/>
    <property type="match status" value="1"/>
</dbReference>
<dbReference type="GO" id="GO:0005886">
    <property type="term" value="C:plasma membrane"/>
    <property type="evidence" value="ECO:0007669"/>
    <property type="project" value="TreeGrafter"/>
</dbReference>
<keyword evidence="3" id="KW-0812">Transmembrane</keyword>
<dbReference type="OrthoDB" id="9807950at2"/>
<name>A0A437ND51_9SPHN</name>
<evidence type="ECO:0000313" key="4">
    <source>
        <dbReference type="EMBL" id="RVU07840.1"/>
    </source>
</evidence>
<dbReference type="Gene3D" id="3.40.1690.10">
    <property type="entry name" value="secretion proteins EscU"/>
    <property type="match status" value="1"/>
</dbReference>
<comment type="similarity">
    <text evidence="1">Belongs to the type III secretion exporter family.</text>
</comment>
<dbReference type="PANTHER" id="PTHR30531:SF12">
    <property type="entry name" value="FLAGELLAR BIOSYNTHETIC PROTEIN FLHB"/>
    <property type="match status" value="1"/>
</dbReference>
<comment type="caution">
    <text evidence="4">The sequence shown here is derived from an EMBL/GenBank/DDBJ whole genome shotgun (WGS) entry which is preliminary data.</text>
</comment>
<dbReference type="AlphaFoldDB" id="A0A437ND51"/>
<dbReference type="GO" id="GO:0009306">
    <property type="term" value="P:protein secretion"/>
    <property type="evidence" value="ECO:0007669"/>
    <property type="project" value="InterPro"/>
</dbReference>
<dbReference type="Proteomes" id="UP000282837">
    <property type="component" value="Unassembled WGS sequence"/>
</dbReference>
<feature type="region of interest" description="Disordered" evidence="2">
    <location>
        <begin position="227"/>
        <end position="246"/>
    </location>
</feature>
<organism evidence="4 5">
    <name type="scientific">Novosphingobium umbonatum</name>
    <dbReference type="NCBI Taxonomy" id="1908524"/>
    <lineage>
        <taxon>Bacteria</taxon>
        <taxon>Pseudomonadati</taxon>
        <taxon>Pseudomonadota</taxon>
        <taxon>Alphaproteobacteria</taxon>
        <taxon>Sphingomonadales</taxon>
        <taxon>Sphingomonadaceae</taxon>
        <taxon>Novosphingobium</taxon>
    </lineage>
</organism>
<feature type="transmembrane region" description="Helical" evidence="3">
    <location>
        <begin position="33"/>
        <end position="54"/>
    </location>
</feature>
<evidence type="ECO:0000256" key="1">
    <source>
        <dbReference type="ARBA" id="ARBA00010690"/>
    </source>
</evidence>
<keyword evidence="4" id="KW-0966">Cell projection</keyword>
<keyword evidence="5" id="KW-1185">Reference proteome</keyword>
<dbReference type="EMBL" id="SACO01000001">
    <property type="protein sequence ID" value="RVU07840.1"/>
    <property type="molecule type" value="Genomic_DNA"/>
</dbReference>
<accession>A0A437ND51</accession>
<gene>
    <name evidence="4" type="primary">flhB</name>
    <name evidence="4" type="ORF">EOE18_01835</name>
</gene>
<keyword evidence="3" id="KW-0472">Membrane</keyword>
<keyword evidence="4" id="KW-0969">Cilium</keyword>
<dbReference type="RefSeq" id="WP_127705570.1">
    <property type="nucleotide sequence ID" value="NZ_SACO01000001.1"/>
</dbReference>
<feature type="transmembrane region" description="Helical" evidence="3">
    <location>
        <begin position="88"/>
        <end position="108"/>
    </location>
</feature>
<dbReference type="Pfam" id="PF01312">
    <property type="entry name" value="Bac_export_2"/>
    <property type="match status" value="1"/>
</dbReference>
<evidence type="ECO:0000256" key="3">
    <source>
        <dbReference type="SAM" id="Phobius"/>
    </source>
</evidence>
<feature type="compositionally biased region" description="Basic and acidic residues" evidence="2">
    <location>
        <begin position="227"/>
        <end position="241"/>
    </location>
</feature>
<dbReference type="InterPro" id="IPR006135">
    <property type="entry name" value="T3SS_substrate_exporter"/>
</dbReference>
<evidence type="ECO:0000313" key="5">
    <source>
        <dbReference type="Proteomes" id="UP000282837"/>
    </source>
</evidence>